<keyword evidence="4" id="KW-0808">Transferase</keyword>
<keyword evidence="5 17" id="KW-0812">Transmembrane</keyword>
<keyword evidence="6 18" id="KW-0732">Signal</keyword>
<evidence type="ECO:0000256" key="3">
    <source>
        <dbReference type="ARBA" id="ARBA00022527"/>
    </source>
</evidence>
<feature type="chain" id="PRO_5015676488" description="non-specific serine/threonine protein kinase" evidence="18">
    <location>
        <begin position="25"/>
        <end position="658"/>
    </location>
</feature>
<dbReference type="InterPro" id="IPR038408">
    <property type="entry name" value="GNK2_sf"/>
</dbReference>
<keyword evidence="14" id="KW-0325">Glycoprotein</keyword>
<comment type="subcellular location">
    <subcellularLocation>
        <location evidence="1">Membrane</location>
        <topology evidence="1">Single-pass membrane protein</topology>
    </subcellularLocation>
</comment>
<keyword evidence="10" id="KW-0067">ATP-binding</keyword>
<evidence type="ECO:0000256" key="17">
    <source>
        <dbReference type="SAM" id="Phobius"/>
    </source>
</evidence>
<evidence type="ECO:0000259" key="20">
    <source>
        <dbReference type="PROSITE" id="PS51473"/>
    </source>
</evidence>
<dbReference type="PROSITE" id="PS50011">
    <property type="entry name" value="PROTEIN_KINASE_DOM"/>
    <property type="match status" value="1"/>
</dbReference>
<evidence type="ECO:0000256" key="5">
    <source>
        <dbReference type="ARBA" id="ARBA00022692"/>
    </source>
</evidence>
<feature type="transmembrane region" description="Helical" evidence="17">
    <location>
        <begin position="271"/>
        <end position="296"/>
    </location>
</feature>
<keyword evidence="3" id="KW-0723">Serine/threonine-protein kinase</keyword>
<evidence type="ECO:0000256" key="14">
    <source>
        <dbReference type="ARBA" id="ARBA00023180"/>
    </source>
</evidence>
<dbReference type="InterPro" id="IPR000719">
    <property type="entry name" value="Prot_kinase_dom"/>
</dbReference>
<evidence type="ECO:0000256" key="8">
    <source>
        <dbReference type="ARBA" id="ARBA00022741"/>
    </source>
</evidence>
<dbReference type="SMART" id="SM00220">
    <property type="entry name" value="S_TKc"/>
    <property type="match status" value="1"/>
</dbReference>
<protein>
    <recommendedName>
        <fullName evidence="2">non-specific serine/threonine protein kinase</fullName>
        <ecNumber evidence="2">2.7.11.1</ecNumber>
    </recommendedName>
</protein>
<keyword evidence="12 17" id="KW-0472">Membrane</keyword>
<evidence type="ECO:0000256" key="1">
    <source>
        <dbReference type="ARBA" id="ARBA00004167"/>
    </source>
</evidence>
<comment type="catalytic activity">
    <reaction evidence="15">
        <text>L-threonyl-[protein] + ATP = O-phospho-L-threonyl-[protein] + ADP + H(+)</text>
        <dbReference type="Rhea" id="RHEA:46608"/>
        <dbReference type="Rhea" id="RHEA-COMP:11060"/>
        <dbReference type="Rhea" id="RHEA-COMP:11605"/>
        <dbReference type="ChEBI" id="CHEBI:15378"/>
        <dbReference type="ChEBI" id="CHEBI:30013"/>
        <dbReference type="ChEBI" id="CHEBI:30616"/>
        <dbReference type="ChEBI" id="CHEBI:61977"/>
        <dbReference type="ChEBI" id="CHEBI:456216"/>
        <dbReference type="EC" id="2.7.11.1"/>
    </reaction>
</comment>
<feature type="domain" description="Gnk2-homologous" evidence="20">
    <location>
        <begin position="138"/>
        <end position="251"/>
    </location>
</feature>
<dbReference type="GO" id="GO:0005886">
    <property type="term" value="C:plasma membrane"/>
    <property type="evidence" value="ECO:0007669"/>
    <property type="project" value="TreeGrafter"/>
</dbReference>
<dbReference type="Gramene" id="PAN14267">
    <property type="protein sequence ID" value="PAN14267"/>
    <property type="gene ID" value="PAHAL_2G396100"/>
</dbReference>
<proteinExistence type="predicted"/>
<dbReference type="InterPro" id="IPR002902">
    <property type="entry name" value="GNK2"/>
</dbReference>
<dbReference type="PANTHER" id="PTHR27002">
    <property type="entry name" value="RECEPTOR-LIKE SERINE/THREONINE-PROTEIN KINASE SD1-8"/>
    <property type="match status" value="1"/>
</dbReference>
<dbReference type="Gene3D" id="1.10.510.10">
    <property type="entry name" value="Transferase(Phosphotransferase) domain 1"/>
    <property type="match status" value="1"/>
</dbReference>
<feature type="domain" description="Gnk2-homologous" evidence="20">
    <location>
        <begin position="22"/>
        <end position="131"/>
    </location>
</feature>
<dbReference type="CDD" id="cd14066">
    <property type="entry name" value="STKc_IRAK"/>
    <property type="match status" value="1"/>
</dbReference>
<dbReference type="InterPro" id="IPR008271">
    <property type="entry name" value="Ser/Thr_kinase_AS"/>
</dbReference>
<sequence>MNKGPNLLALAILLVSTAPAPSGGDRSFCSDATYKRNSTYMSNLRTLADALIGDAARLHSATGAAGEGPDRVYGAALCRADSAGADCARRIREALGAIDGGSTSGDASCALRRDVAVYSELYQLRFSDRDFLADFSNAPEWADVTNTDAVPHAVAARFDERVTELLTALADAAARRPDRWAVGEAPWPSLSSGETDRAVYGLAQCTRDMPPDRCRACLGGVEERRRMIGGGKMGGAVFGARCNLRYEMDLQFFNVNDNSKMLSLRQKKDRAFFIIAAVYSSAVLSTRLFFWLLSVWRKAKRRKMNSMKEPKNIDEVLRLWRLEDTSSEFSLYDFSQIADATDNFSTKNKLGEGGFGPVYKGVFPDGQDLAIKRLSARSRQGLLEFKNEIQVVAKLQHRNLVRLFGCCIHEEEKMLVYEYLPNKSLDHFIFDPIRRASLKWKRRIKIVEGIAQGLLYLHNHSRLRIIHRDLKASNILLDSQLNPKISDFGMARIFPSDATQLTASRLVGTFGYMAPEYASDGLLSIKSDVFSFGVLLLEIISGKRSSGFQFNGEFYNLLEYAWQMWKGRRWNEFIDQSLGDEYEPEELMKYLAVALMCVQEKTIDRPTMADVVAILSSDGITLPEPKQPAYSYAKLDVSVNINILSSRNDVSITTTNGR</sequence>
<dbReference type="Pfam" id="PF01657">
    <property type="entry name" value="Stress-antifung"/>
    <property type="match status" value="2"/>
</dbReference>
<evidence type="ECO:0000256" key="16">
    <source>
        <dbReference type="ARBA" id="ARBA00048679"/>
    </source>
</evidence>
<evidence type="ECO:0000259" key="19">
    <source>
        <dbReference type="PROSITE" id="PS50011"/>
    </source>
</evidence>
<reference evidence="21" key="1">
    <citation type="submission" date="2018-04" db="EMBL/GenBank/DDBJ databases">
        <title>WGS assembly of Panicum hallii.</title>
        <authorList>
            <person name="Lovell J."/>
            <person name="Jenkins J."/>
            <person name="Lowry D."/>
            <person name="Mamidi S."/>
            <person name="Sreedasyam A."/>
            <person name="Weng X."/>
            <person name="Barry K."/>
            <person name="Bonette J."/>
            <person name="Campitelli B."/>
            <person name="Daum C."/>
            <person name="Gordon S."/>
            <person name="Gould B."/>
            <person name="Lipzen A."/>
            <person name="Macqueen A."/>
            <person name="Palacio-Mejia J."/>
            <person name="Plott C."/>
            <person name="Shakirov E."/>
            <person name="Shu S."/>
            <person name="Yoshinaga Y."/>
            <person name="Zane M."/>
            <person name="Rokhsar D."/>
            <person name="Grimwood J."/>
            <person name="Schmutz J."/>
            <person name="Juenger T."/>
        </authorList>
    </citation>
    <scope>NUCLEOTIDE SEQUENCE [LARGE SCALE GENOMIC DNA]</scope>
    <source>
        <strain evidence="21">FIL2</strain>
    </source>
</reference>
<keyword evidence="9" id="KW-0418">Kinase</keyword>
<dbReference type="GO" id="GO:0006950">
    <property type="term" value="P:response to stress"/>
    <property type="evidence" value="ECO:0007669"/>
    <property type="project" value="UniProtKB-ARBA"/>
</dbReference>
<dbReference type="Gene3D" id="3.30.430.20">
    <property type="entry name" value="Gnk2 domain, C-X8-C-X2-C motif"/>
    <property type="match status" value="2"/>
</dbReference>
<dbReference type="Gene3D" id="3.30.200.20">
    <property type="entry name" value="Phosphorylase Kinase, domain 1"/>
    <property type="match status" value="1"/>
</dbReference>
<dbReference type="GO" id="GO:0005524">
    <property type="term" value="F:ATP binding"/>
    <property type="evidence" value="ECO:0007669"/>
    <property type="project" value="UniProtKB-KW"/>
</dbReference>
<evidence type="ECO:0000256" key="10">
    <source>
        <dbReference type="ARBA" id="ARBA00022840"/>
    </source>
</evidence>
<evidence type="ECO:0000256" key="7">
    <source>
        <dbReference type="ARBA" id="ARBA00022737"/>
    </source>
</evidence>
<feature type="signal peptide" evidence="18">
    <location>
        <begin position="1"/>
        <end position="24"/>
    </location>
</feature>
<dbReference type="PANTHER" id="PTHR27002:SF892">
    <property type="entry name" value="OS07G0487300 PROTEIN"/>
    <property type="match status" value="1"/>
</dbReference>
<dbReference type="SUPFAM" id="SSF56112">
    <property type="entry name" value="Protein kinase-like (PK-like)"/>
    <property type="match status" value="1"/>
</dbReference>
<name>A0A2S3H328_9POAL</name>
<keyword evidence="13" id="KW-1015">Disulfide bond</keyword>
<dbReference type="Pfam" id="PF07714">
    <property type="entry name" value="PK_Tyr_Ser-Thr"/>
    <property type="match status" value="1"/>
</dbReference>
<dbReference type="GO" id="GO:0004674">
    <property type="term" value="F:protein serine/threonine kinase activity"/>
    <property type="evidence" value="ECO:0007669"/>
    <property type="project" value="UniProtKB-KW"/>
</dbReference>
<keyword evidence="11 17" id="KW-1133">Transmembrane helix</keyword>
<comment type="catalytic activity">
    <reaction evidence="16">
        <text>L-seryl-[protein] + ATP = O-phospho-L-seryl-[protein] + ADP + H(+)</text>
        <dbReference type="Rhea" id="RHEA:17989"/>
        <dbReference type="Rhea" id="RHEA-COMP:9863"/>
        <dbReference type="Rhea" id="RHEA-COMP:11604"/>
        <dbReference type="ChEBI" id="CHEBI:15378"/>
        <dbReference type="ChEBI" id="CHEBI:29999"/>
        <dbReference type="ChEBI" id="CHEBI:30616"/>
        <dbReference type="ChEBI" id="CHEBI:83421"/>
        <dbReference type="ChEBI" id="CHEBI:456216"/>
        <dbReference type="EC" id="2.7.11.1"/>
    </reaction>
</comment>
<organism evidence="21">
    <name type="scientific">Panicum hallii</name>
    <dbReference type="NCBI Taxonomy" id="206008"/>
    <lineage>
        <taxon>Eukaryota</taxon>
        <taxon>Viridiplantae</taxon>
        <taxon>Streptophyta</taxon>
        <taxon>Embryophyta</taxon>
        <taxon>Tracheophyta</taxon>
        <taxon>Spermatophyta</taxon>
        <taxon>Magnoliopsida</taxon>
        <taxon>Liliopsida</taxon>
        <taxon>Poales</taxon>
        <taxon>Poaceae</taxon>
        <taxon>PACMAD clade</taxon>
        <taxon>Panicoideae</taxon>
        <taxon>Panicodae</taxon>
        <taxon>Paniceae</taxon>
        <taxon>Panicinae</taxon>
        <taxon>Panicum</taxon>
        <taxon>Panicum sect. Panicum</taxon>
    </lineage>
</organism>
<evidence type="ECO:0000256" key="12">
    <source>
        <dbReference type="ARBA" id="ARBA00023136"/>
    </source>
</evidence>
<evidence type="ECO:0000256" key="15">
    <source>
        <dbReference type="ARBA" id="ARBA00047899"/>
    </source>
</evidence>
<keyword evidence="7" id="KW-0677">Repeat</keyword>
<dbReference type="InterPro" id="IPR001245">
    <property type="entry name" value="Ser-Thr/Tyr_kinase_cat_dom"/>
</dbReference>
<evidence type="ECO:0000256" key="11">
    <source>
        <dbReference type="ARBA" id="ARBA00022989"/>
    </source>
</evidence>
<feature type="domain" description="Protein kinase" evidence="19">
    <location>
        <begin position="344"/>
        <end position="630"/>
    </location>
</feature>
<dbReference type="PROSITE" id="PS51473">
    <property type="entry name" value="GNK2"/>
    <property type="match status" value="2"/>
</dbReference>
<evidence type="ECO:0000313" key="21">
    <source>
        <dbReference type="EMBL" id="PAN14267.1"/>
    </source>
</evidence>
<evidence type="ECO:0000256" key="6">
    <source>
        <dbReference type="ARBA" id="ARBA00022729"/>
    </source>
</evidence>
<dbReference type="FunFam" id="3.30.200.20:FF:000195">
    <property type="entry name" value="G-type lectin S-receptor-like serine/threonine-protein kinase"/>
    <property type="match status" value="1"/>
</dbReference>
<dbReference type="EC" id="2.7.11.1" evidence="2"/>
<dbReference type="FunFam" id="1.10.510.10:FF:000129">
    <property type="entry name" value="cysteine-rich receptor-like protein kinase 10"/>
    <property type="match status" value="1"/>
</dbReference>
<dbReference type="PROSITE" id="PS00108">
    <property type="entry name" value="PROTEIN_KINASE_ST"/>
    <property type="match status" value="1"/>
</dbReference>
<accession>A0A2S3H328</accession>
<gene>
    <name evidence="21" type="ORF">PAHAL_2G396100</name>
</gene>
<keyword evidence="8" id="KW-0547">Nucleotide-binding</keyword>
<evidence type="ECO:0000256" key="18">
    <source>
        <dbReference type="SAM" id="SignalP"/>
    </source>
</evidence>
<evidence type="ECO:0000256" key="13">
    <source>
        <dbReference type="ARBA" id="ARBA00023157"/>
    </source>
</evidence>
<dbReference type="InterPro" id="IPR011009">
    <property type="entry name" value="Kinase-like_dom_sf"/>
</dbReference>
<evidence type="ECO:0000256" key="4">
    <source>
        <dbReference type="ARBA" id="ARBA00022679"/>
    </source>
</evidence>
<dbReference type="EMBL" id="CM008047">
    <property type="protein sequence ID" value="PAN14267.1"/>
    <property type="molecule type" value="Genomic_DNA"/>
</dbReference>
<dbReference type="AlphaFoldDB" id="A0A2S3H328"/>
<dbReference type="CDD" id="cd23509">
    <property type="entry name" value="Gnk2-like"/>
    <property type="match status" value="2"/>
</dbReference>
<evidence type="ECO:0000256" key="2">
    <source>
        <dbReference type="ARBA" id="ARBA00012513"/>
    </source>
</evidence>
<evidence type="ECO:0000256" key="9">
    <source>
        <dbReference type="ARBA" id="ARBA00022777"/>
    </source>
</evidence>
<dbReference type="Proteomes" id="UP000243499">
    <property type="component" value="Chromosome 2"/>
</dbReference>